<keyword evidence="3 8" id="KW-0479">Metal-binding</keyword>
<evidence type="ECO:0000256" key="5">
    <source>
        <dbReference type="ARBA" id="ARBA00022825"/>
    </source>
</evidence>
<keyword evidence="4 8" id="KW-0378">Hydrolase</keyword>
<dbReference type="PROSITE" id="PS51695">
    <property type="entry name" value="SEDOLISIN"/>
    <property type="match status" value="1"/>
</dbReference>
<dbReference type="PANTHER" id="PTHR14218:SF19">
    <property type="entry name" value="SERINE PROTEASE AORO, PUTATIVE (AFU_ORTHOLOGUE AFUA_6G10250)-RELATED"/>
    <property type="match status" value="1"/>
</dbReference>
<dbReference type="CDD" id="cd04056">
    <property type="entry name" value="Peptidases_S53"/>
    <property type="match status" value="1"/>
</dbReference>
<dbReference type="SUPFAM" id="SSF52743">
    <property type="entry name" value="Subtilisin-like"/>
    <property type="match status" value="1"/>
</dbReference>
<proteinExistence type="predicted"/>
<evidence type="ECO:0000256" key="4">
    <source>
        <dbReference type="ARBA" id="ARBA00022801"/>
    </source>
</evidence>
<keyword evidence="11" id="KW-1185">Reference proteome</keyword>
<evidence type="ECO:0000313" key="10">
    <source>
        <dbReference type="EMBL" id="PMD12959.1"/>
    </source>
</evidence>
<evidence type="ECO:0000256" key="3">
    <source>
        <dbReference type="ARBA" id="ARBA00022723"/>
    </source>
</evidence>
<accession>A0A2J6PG56</accession>
<dbReference type="InterPro" id="IPR036852">
    <property type="entry name" value="Peptidase_S8/S53_dom_sf"/>
</dbReference>
<dbReference type="STRING" id="1745343.A0A2J6PG56"/>
<dbReference type="PANTHER" id="PTHR14218">
    <property type="entry name" value="PROTEASE S8 TRIPEPTIDYL PEPTIDASE I CLN2"/>
    <property type="match status" value="1"/>
</dbReference>
<feature type="active site" description="Charge relay system" evidence="8">
    <location>
        <position position="296"/>
    </location>
</feature>
<name>A0A2J6PG56_9HELO</name>
<organism evidence="10 11">
    <name type="scientific">Hyaloscypha hepaticicola</name>
    <dbReference type="NCBI Taxonomy" id="2082293"/>
    <lineage>
        <taxon>Eukaryota</taxon>
        <taxon>Fungi</taxon>
        <taxon>Dikarya</taxon>
        <taxon>Ascomycota</taxon>
        <taxon>Pezizomycotina</taxon>
        <taxon>Leotiomycetes</taxon>
        <taxon>Helotiales</taxon>
        <taxon>Hyaloscyphaceae</taxon>
        <taxon>Hyaloscypha</taxon>
    </lineage>
</organism>
<dbReference type="Pfam" id="PF09286">
    <property type="entry name" value="Pro-kuma_activ"/>
    <property type="match status" value="1"/>
</dbReference>
<keyword evidence="2 8" id="KW-0645">Protease</keyword>
<dbReference type="AlphaFoldDB" id="A0A2J6PG56"/>
<dbReference type="GO" id="GO:0046872">
    <property type="term" value="F:metal ion binding"/>
    <property type="evidence" value="ECO:0007669"/>
    <property type="project" value="UniProtKB-UniRule"/>
</dbReference>
<feature type="active site" description="Charge relay system" evidence="8">
    <location>
        <position position="292"/>
    </location>
</feature>
<dbReference type="GO" id="GO:0006508">
    <property type="term" value="P:proteolysis"/>
    <property type="evidence" value="ECO:0007669"/>
    <property type="project" value="UniProtKB-KW"/>
</dbReference>
<evidence type="ECO:0000256" key="8">
    <source>
        <dbReference type="PROSITE-ProRule" id="PRU01032"/>
    </source>
</evidence>
<keyword evidence="7" id="KW-0865">Zymogen</keyword>
<sequence>MTFHHTIFHSIHETRTTVGSEWHKTRRAQPDLILPMRVALTQSNLNTADNDLYEVSNPSSPKFSVYWTAQEVARRFAPSKKATQAVVQWLNQSGISPSRLTGTHNGGWLYFNSTVFEVERLLKAQYHLYERTDTGELQAVCDEYSLPTFLAGYIDFITPTVHFSRREHGQPKLRKRVQYEKFEAGFNAFSTLATSKTVNLSNIDSLTVSSICYKYTTPDCLQALYNIPVSNTSHPHNSLGIFQVAWESWLPGDLDSFFGTFAFALKGTRPRIERIDGGYWQDTYQSFSFNGEADLDFEYSMALTYPLNVTNYQVGDMFLPGTINNLLAALDQSYCGDLDSQIDPIFPDVTYPGGYNESDCGNHKPTKVISISYANDEVAYPPTYERRACLEFLKLGLQGVSVIVSTGDFGVAGQSNLCIDPITGQANGSTGHFNPTFPATCPYVTSVGGSQLGANASISDSNQETAFYQVSSSIIGSSGGGFSNVFTTPPYQLGDVQNYLFHERIHLRNISDNFNASGRGYPDVAANAANYVTVIDGQLDTVFGTSASTPVFASIITLINDARLKADKRPVGFLNPVLYANSYVMNDIVDGANYGCGIKGFNASKGWDPVTGLGTPDYFRLRDLYLRLP</sequence>
<feature type="domain" description="Peptidase S53" evidence="9">
    <location>
        <begin position="215"/>
        <end position="628"/>
    </location>
</feature>
<keyword evidence="6 8" id="KW-0106">Calcium</keyword>
<keyword evidence="5 8" id="KW-0720">Serine protease</keyword>
<feature type="binding site" evidence="8">
    <location>
        <position position="608"/>
    </location>
    <ligand>
        <name>Ca(2+)</name>
        <dbReference type="ChEBI" id="CHEBI:29108"/>
    </ligand>
</feature>
<evidence type="ECO:0000256" key="2">
    <source>
        <dbReference type="ARBA" id="ARBA00022670"/>
    </source>
</evidence>
<dbReference type="SUPFAM" id="SSF54897">
    <property type="entry name" value="Protease propeptides/inhibitors"/>
    <property type="match status" value="1"/>
</dbReference>
<evidence type="ECO:0000256" key="6">
    <source>
        <dbReference type="ARBA" id="ARBA00022837"/>
    </source>
</evidence>
<dbReference type="InterPro" id="IPR030400">
    <property type="entry name" value="Sedolisin_dom"/>
</dbReference>
<dbReference type="GO" id="GO:0004252">
    <property type="term" value="F:serine-type endopeptidase activity"/>
    <property type="evidence" value="ECO:0007669"/>
    <property type="project" value="UniProtKB-UniRule"/>
</dbReference>
<dbReference type="Proteomes" id="UP000235672">
    <property type="component" value="Unassembled WGS sequence"/>
</dbReference>
<dbReference type="GO" id="GO:0008240">
    <property type="term" value="F:tripeptidyl-peptidase activity"/>
    <property type="evidence" value="ECO:0007669"/>
    <property type="project" value="TreeGrafter"/>
</dbReference>
<feature type="binding site" evidence="8">
    <location>
        <position position="588"/>
    </location>
    <ligand>
        <name>Ca(2+)</name>
        <dbReference type="ChEBI" id="CHEBI:29108"/>
    </ligand>
</feature>
<gene>
    <name evidence="10" type="ORF">NA56DRAFT_738994</name>
</gene>
<evidence type="ECO:0000256" key="7">
    <source>
        <dbReference type="ARBA" id="ARBA00023145"/>
    </source>
</evidence>
<comment type="cofactor">
    <cofactor evidence="8">
        <name>Ca(2+)</name>
        <dbReference type="ChEBI" id="CHEBI:29108"/>
    </cofactor>
    <text evidence="8">Binds 1 Ca(2+) ion per subunit.</text>
</comment>
<feature type="active site" description="Charge relay system" evidence="8">
    <location>
        <position position="546"/>
    </location>
</feature>
<evidence type="ECO:0000313" key="11">
    <source>
        <dbReference type="Proteomes" id="UP000235672"/>
    </source>
</evidence>
<dbReference type="InterPro" id="IPR050819">
    <property type="entry name" value="Tripeptidyl-peptidase_I"/>
</dbReference>
<dbReference type="Gene3D" id="3.40.50.200">
    <property type="entry name" value="Peptidase S8/S53 domain"/>
    <property type="match status" value="1"/>
</dbReference>
<comment type="subcellular location">
    <subcellularLocation>
        <location evidence="1">Secreted</location>
        <location evidence="1">Extracellular space</location>
    </subcellularLocation>
</comment>
<dbReference type="OrthoDB" id="409122at2759"/>
<evidence type="ECO:0000259" key="9">
    <source>
        <dbReference type="PROSITE" id="PS51695"/>
    </source>
</evidence>
<dbReference type="SMART" id="SM00944">
    <property type="entry name" value="Pro-kuma_activ"/>
    <property type="match status" value="1"/>
</dbReference>
<reference evidence="10 11" key="1">
    <citation type="submission" date="2016-05" db="EMBL/GenBank/DDBJ databases">
        <title>A degradative enzymes factory behind the ericoid mycorrhizal symbiosis.</title>
        <authorList>
            <consortium name="DOE Joint Genome Institute"/>
            <person name="Martino E."/>
            <person name="Morin E."/>
            <person name="Grelet G."/>
            <person name="Kuo A."/>
            <person name="Kohler A."/>
            <person name="Daghino S."/>
            <person name="Barry K."/>
            <person name="Choi C."/>
            <person name="Cichocki N."/>
            <person name="Clum A."/>
            <person name="Copeland A."/>
            <person name="Hainaut M."/>
            <person name="Haridas S."/>
            <person name="Labutti K."/>
            <person name="Lindquist E."/>
            <person name="Lipzen A."/>
            <person name="Khouja H.-R."/>
            <person name="Murat C."/>
            <person name="Ohm R."/>
            <person name="Olson A."/>
            <person name="Spatafora J."/>
            <person name="Veneault-Fourrey C."/>
            <person name="Henrissat B."/>
            <person name="Grigoriev I."/>
            <person name="Martin F."/>
            <person name="Perotto S."/>
        </authorList>
    </citation>
    <scope>NUCLEOTIDE SEQUENCE [LARGE SCALE GENOMIC DNA]</scope>
    <source>
        <strain evidence="10 11">UAMH 7357</strain>
    </source>
</reference>
<protein>
    <submittedName>
        <fullName evidence="10">Subtilisin-like protein</fullName>
    </submittedName>
</protein>
<feature type="binding site" evidence="8">
    <location>
        <position position="606"/>
    </location>
    <ligand>
        <name>Ca(2+)</name>
        <dbReference type="ChEBI" id="CHEBI:29108"/>
    </ligand>
</feature>
<evidence type="ECO:0000256" key="1">
    <source>
        <dbReference type="ARBA" id="ARBA00004239"/>
    </source>
</evidence>
<dbReference type="GO" id="GO:0005576">
    <property type="term" value="C:extracellular region"/>
    <property type="evidence" value="ECO:0007669"/>
    <property type="project" value="UniProtKB-SubCell"/>
</dbReference>
<dbReference type="CDD" id="cd11377">
    <property type="entry name" value="Pro-peptidase_S53"/>
    <property type="match status" value="1"/>
</dbReference>
<feature type="binding site" evidence="8">
    <location>
        <position position="587"/>
    </location>
    <ligand>
        <name>Ca(2+)</name>
        <dbReference type="ChEBI" id="CHEBI:29108"/>
    </ligand>
</feature>
<dbReference type="InterPro" id="IPR015366">
    <property type="entry name" value="S53_propep"/>
</dbReference>
<dbReference type="EMBL" id="KZ613538">
    <property type="protein sequence ID" value="PMD12959.1"/>
    <property type="molecule type" value="Genomic_DNA"/>
</dbReference>